<dbReference type="EMBL" id="FMZB01000003">
    <property type="protein sequence ID" value="SDC57126.1"/>
    <property type="molecule type" value="Genomic_DNA"/>
</dbReference>
<organism evidence="1 2">
    <name type="scientific">Terribacillus halophilus</name>
    <dbReference type="NCBI Taxonomy" id="361279"/>
    <lineage>
        <taxon>Bacteria</taxon>
        <taxon>Bacillati</taxon>
        <taxon>Bacillota</taxon>
        <taxon>Bacilli</taxon>
        <taxon>Bacillales</taxon>
        <taxon>Bacillaceae</taxon>
        <taxon>Terribacillus</taxon>
    </lineage>
</organism>
<dbReference type="RefSeq" id="WP_093726428.1">
    <property type="nucleotide sequence ID" value="NZ_FMZB01000003.1"/>
</dbReference>
<dbReference type="PROSITE" id="PS51257">
    <property type="entry name" value="PROKAR_LIPOPROTEIN"/>
    <property type="match status" value="1"/>
</dbReference>
<sequence>MKKITHYFYVTCFLFLITGCQQQQNTGEEKVIIYVMESVTSPVQGFTVTLAETGEEVLDIGIILEPTDTQGKTEAVLKVGTTYEASLVLNDHQTQYEKITVSEDADDNIFTFVLDE</sequence>
<keyword evidence="2" id="KW-1185">Reference proteome</keyword>
<protein>
    <submittedName>
        <fullName evidence="1">Uncharacterized protein</fullName>
    </submittedName>
</protein>
<dbReference type="AlphaFoldDB" id="A0A1G6MQ68"/>
<gene>
    <name evidence="1" type="ORF">SAMN05421663_10311</name>
</gene>
<reference evidence="2" key="1">
    <citation type="submission" date="2016-10" db="EMBL/GenBank/DDBJ databases">
        <authorList>
            <person name="Varghese N."/>
            <person name="Submissions S."/>
        </authorList>
    </citation>
    <scope>NUCLEOTIDE SEQUENCE [LARGE SCALE GENOMIC DNA]</scope>
    <source>
        <strain evidence="2">DSM 21620</strain>
    </source>
</reference>
<dbReference type="Proteomes" id="UP000198666">
    <property type="component" value="Unassembled WGS sequence"/>
</dbReference>
<name>A0A1G6MQ68_9BACI</name>
<proteinExistence type="predicted"/>
<evidence type="ECO:0000313" key="1">
    <source>
        <dbReference type="EMBL" id="SDC57126.1"/>
    </source>
</evidence>
<accession>A0A1G6MQ68</accession>
<dbReference type="OrthoDB" id="9936601at2"/>
<evidence type="ECO:0000313" key="2">
    <source>
        <dbReference type="Proteomes" id="UP000198666"/>
    </source>
</evidence>